<sequence length="477" mass="52893">MKRGFLNKKKSRKASAAGDVGMPDAERGFLTHNRLRPSGAANSPENKTEVESRITARTDGDTAKADLDCPPKLQTIAAVRNAKPDGVNVNPDILSTEGSRARSSTNSKTSGTVHDSRSLDIQDFSPIPVPCTELSRPDAPRMGKLPTEDFNFHVLTLPRLNPSRQQLTLCLLYPGMREAILALPNFPDDLPSGPTWPNEPFAIRETSGCGLGVFATAPFAQGDLIVCERPLFVIPLAFPAGIGPLGDIVKIVVDQLHPALQAVFYSLYNCKNNKFRDVAGITDTNLLSIGAMAFYVHALRPIKPNEQIYMSYIDGCLTRTTRQSELLSKYSSYVCACCSLPPEESAQSDIRRTKLGIAWRLPDARDQHEPLLRKWATDMSYPDELEAVKACEEHLEYMDEEQLYPKELCLQISEVVFKVHCMLKDRERAVRVANMAALVSKVFTGSDGGWNRVAQAPERTEWWGLRQRKSTESATML</sequence>
<reference evidence="3" key="1">
    <citation type="submission" date="2021-02" db="EMBL/GenBank/DDBJ databases">
        <authorList>
            <person name="Nieuwenhuis M."/>
            <person name="Van De Peppel L.J.J."/>
        </authorList>
    </citation>
    <scope>NUCLEOTIDE SEQUENCE</scope>
    <source>
        <strain evidence="3">D49</strain>
    </source>
</reference>
<name>A0A9P7FQT0_9AGAR</name>
<dbReference type="PANTHER" id="PTHR47332:SF2">
    <property type="entry name" value="SET-6"/>
    <property type="match status" value="1"/>
</dbReference>
<evidence type="ECO:0000313" key="3">
    <source>
        <dbReference type="EMBL" id="KAG5636624.1"/>
    </source>
</evidence>
<accession>A0A9P7FQT0</accession>
<dbReference type="AlphaFoldDB" id="A0A9P7FQT0"/>
<dbReference type="EMBL" id="JABCKI010005910">
    <property type="protein sequence ID" value="KAG5636624.1"/>
    <property type="molecule type" value="Genomic_DNA"/>
</dbReference>
<dbReference type="InterPro" id="IPR001214">
    <property type="entry name" value="SET_dom"/>
</dbReference>
<comment type="caution">
    <text evidence="3">The sequence shown here is derived from an EMBL/GenBank/DDBJ whole genome shotgun (WGS) entry which is preliminary data.</text>
</comment>
<evidence type="ECO:0000256" key="1">
    <source>
        <dbReference type="SAM" id="MobiDB-lite"/>
    </source>
</evidence>
<dbReference type="CDD" id="cd20071">
    <property type="entry name" value="SET_SMYD"/>
    <property type="match status" value="1"/>
</dbReference>
<feature type="compositionally biased region" description="Basic residues" evidence="1">
    <location>
        <begin position="1"/>
        <end position="13"/>
    </location>
</feature>
<dbReference type="Proteomes" id="UP000717328">
    <property type="component" value="Unassembled WGS sequence"/>
</dbReference>
<feature type="region of interest" description="Disordered" evidence="1">
    <location>
        <begin position="84"/>
        <end position="125"/>
    </location>
</feature>
<keyword evidence="4" id="KW-1185">Reference proteome</keyword>
<dbReference type="PANTHER" id="PTHR47332">
    <property type="entry name" value="SET DOMAIN-CONTAINING PROTEIN 5"/>
    <property type="match status" value="1"/>
</dbReference>
<reference evidence="3" key="2">
    <citation type="submission" date="2021-10" db="EMBL/GenBank/DDBJ databases">
        <title>Phylogenomics reveals ancestral predisposition of the termite-cultivated fungus Termitomyces towards a domesticated lifestyle.</title>
        <authorList>
            <person name="Auxier B."/>
            <person name="Grum-Grzhimaylo A."/>
            <person name="Cardenas M.E."/>
            <person name="Lodge J.D."/>
            <person name="Laessoe T."/>
            <person name="Pedersen O."/>
            <person name="Smith M.E."/>
            <person name="Kuyper T.W."/>
            <person name="Franco-Molano E.A."/>
            <person name="Baroni T.J."/>
            <person name="Aanen D.K."/>
        </authorList>
    </citation>
    <scope>NUCLEOTIDE SEQUENCE</scope>
    <source>
        <strain evidence="3">D49</strain>
    </source>
</reference>
<dbReference type="InterPro" id="IPR053185">
    <property type="entry name" value="SET_domain_protein"/>
</dbReference>
<organism evidence="3 4">
    <name type="scientific">Sphagnurus paluster</name>
    <dbReference type="NCBI Taxonomy" id="117069"/>
    <lineage>
        <taxon>Eukaryota</taxon>
        <taxon>Fungi</taxon>
        <taxon>Dikarya</taxon>
        <taxon>Basidiomycota</taxon>
        <taxon>Agaricomycotina</taxon>
        <taxon>Agaricomycetes</taxon>
        <taxon>Agaricomycetidae</taxon>
        <taxon>Agaricales</taxon>
        <taxon>Tricholomatineae</taxon>
        <taxon>Lyophyllaceae</taxon>
        <taxon>Sphagnurus</taxon>
    </lineage>
</organism>
<feature type="compositionally biased region" description="Polar residues" evidence="1">
    <location>
        <begin position="96"/>
        <end position="113"/>
    </location>
</feature>
<dbReference type="Gene3D" id="2.170.270.10">
    <property type="entry name" value="SET domain"/>
    <property type="match status" value="1"/>
</dbReference>
<feature type="domain" description="SET" evidence="2">
    <location>
        <begin position="199"/>
        <end position="313"/>
    </location>
</feature>
<feature type="region of interest" description="Disordered" evidence="1">
    <location>
        <begin position="1"/>
        <end position="69"/>
    </location>
</feature>
<evidence type="ECO:0000313" key="4">
    <source>
        <dbReference type="Proteomes" id="UP000717328"/>
    </source>
</evidence>
<gene>
    <name evidence="3" type="ORF">H0H81_007365</name>
</gene>
<protein>
    <recommendedName>
        <fullName evidence="2">SET domain-containing protein</fullName>
    </recommendedName>
</protein>
<evidence type="ECO:0000259" key="2">
    <source>
        <dbReference type="PROSITE" id="PS50280"/>
    </source>
</evidence>
<feature type="compositionally biased region" description="Basic and acidic residues" evidence="1">
    <location>
        <begin position="46"/>
        <end position="69"/>
    </location>
</feature>
<dbReference type="PROSITE" id="PS50280">
    <property type="entry name" value="SET"/>
    <property type="match status" value="1"/>
</dbReference>
<dbReference type="SUPFAM" id="SSF82199">
    <property type="entry name" value="SET domain"/>
    <property type="match status" value="1"/>
</dbReference>
<dbReference type="OrthoDB" id="5945798at2759"/>
<dbReference type="InterPro" id="IPR046341">
    <property type="entry name" value="SET_dom_sf"/>
</dbReference>
<proteinExistence type="predicted"/>